<reference evidence="2" key="1">
    <citation type="submission" date="2021-04" db="EMBL/GenBank/DDBJ databases">
        <title>Phylogenetic analysis of Acidobacteriaceae.</title>
        <authorList>
            <person name="Qiu L."/>
            <person name="Zhang Q."/>
        </authorList>
    </citation>
    <scope>NUCLEOTIDE SEQUENCE</scope>
    <source>
        <strain evidence="2">DSM 25168</strain>
    </source>
</reference>
<gene>
    <name evidence="2" type="ORF">MOP44_11580</name>
</gene>
<dbReference type="AlphaFoldDB" id="A0A9J7BX57"/>
<feature type="region of interest" description="Disordered" evidence="1">
    <location>
        <begin position="28"/>
        <end position="48"/>
    </location>
</feature>
<dbReference type="KEGG" id="orp:MOP44_11580"/>
<dbReference type="EMBL" id="CP093313">
    <property type="protein sequence ID" value="UWZ87097.1"/>
    <property type="molecule type" value="Genomic_DNA"/>
</dbReference>
<protein>
    <submittedName>
        <fullName evidence="2">Uncharacterized protein</fullName>
    </submittedName>
</protein>
<evidence type="ECO:0000256" key="1">
    <source>
        <dbReference type="SAM" id="MobiDB-lite"/>
    </source>
</evidence>
<dbReference type="Proteomes" id="UP001059380">
    <property type="component" value="Chromosome"/>
</dbReference>
<sequence>MATASMIKTAATTNSVLRVRRFIAVGKPNPAVGKKPMQPERAHSLKGR</sequence>
<evidence type="ECO:0000313" key="2">
    <source>
        <dbReference type="EMBL" id="UWZ87097.1"/>
    </source>
</evidence>
<keyword evidence="3" id="KW-1185">Reference proteome</keyword>
<organism evidence="2 3">
    <name type="scientific">Occallatibacter riparius</name>
    <dbReference type="NCBI Taxonomy" id="1002689"/>
    <lineage>
        <taxon>Bacteria</taxon>
        <taxon>Pseudomonadati</taxon>
        <taxon>Acidobacteriota</taxon>
        <taxon>Terriglobia</taxon>
        <taxon>Terriglobales</taxon>
        <taxon>Acidobacteriaceae</taxon>
        <taxon>Occallatibacter</taxon>
    </lineage>
</organism>
<feature type="compositionally biased region" description="Basic and acidic residues" evidence="1">
    <location>
        <begin position="37"/>
        <end position="48"/>
    </location>
</feature>
<evidence type="ECO:0000313" key="3">
    <source>
        <dbReference type="Proteomes" id="UP001059380"/>
    </source>
</evidence>
<dbReference type="RefSeq" id="WP_260796731.1">
    <property type="nucleotide sequence ID" value="NZ_CP093313.1"/>
</dbReference>
<proteinExistence type="predicted"/>
<accession>A0A9J7BX57</accession>
<name>A0A9J7BX57_9BACT</name>